<dbReference type="Pfam" id="PF07693">
    <property type="entry name" value="KAP_NTPase"/>
    <property type="match status" value="1"/>
</dbReference>
<feature type="domain" description="KAP NTPase" evidence="2">
    <location>
        <begin position="85"/>
        <end position="142"/>
    </location>
</feature>
<comment type="caution">
    <text evidence="3">The sequence shown here is derived from an EMBL/GenBank/DDBJ whole genome shotgun (WGS) entry which is preliminary data.</text>
</comment>
<proteinExistence type="predicted"/>
<dbReference type="AlphaFoldDB" id="A0A2T5D8V2"/>
<dbReference type="EMBL" id="PYGR01000115">
    <property type="protein sequence ID" value="PTO34035.1"/>
    <property type="molecule type" value="Genomic_DNA"/>
</dbReference>
<evidence type="ECO:0000259" key="2">
    <source>
        <dbReference type="Pfam" id="PF07693"/>
    </source>
</evidence>
<keyword evidence="1" id="KW-0472">Membrane</keyword>
<feature type="non-terminal residue" evidence="3">
    <location>
        <position position="149"/>
    </location>
</feature>
<sequence length="149" mass="17965">MKIVNMENKIKMVNLLCWFVYFLQNDMSIKNMWYFIFFTGILYIIFFCLKYIIFKFKLNKNKLDDDDLEWIDTKDSAEYFANLLKQNLTFFLDGEWGTGKTEYLSEVQKYSNKKFININLWNVKDERSVISICFSELHPIISILSRLLV</sequence>
<protein>
    <recommendedName>
        <fullName evidence="2">KAP NTPase domain-containing protein</fullName>
    </recommendedName>
</protein>
<dbReference type="SUPFAM" id="SSF52540">
    <property type="entry name" value="P-loop containing nucleoside triphosphate hydrolases"/>
    <property type="match status" value="1"/>
</dbReference>
<keyword evidence="1" id="KW-1133">Transmembrane helix</keyword>
<evidence type="ECO:0000313" key="4">
    <source>
        <dbReference type="Proteomes" id="UP000244022"/>
    </source>
</evidence>
<gene>
    <name evidence="3" type="ORF">C6N14_14295</name>
</gene>
<organism evidence="3 4">
    <name type="scientific">Enterococcus mundtii</name>
    <dbReference type="NCBI Taxonomy" id="53346"/>
    <lineage>
        <taxon>Bacteria</taxon>
        <taxon>Bacillati</taxon>
        <taxon>Bacillota</taxon>
        <taxon>Bacilli</taxon>
        <taxon>Lactobacillales</taxon>
        <taxon>Enterococcaceae</taxon>
        <taxon>Enterococcus</taxon>
    </lineage>
</organism>
<dbReference type="Proteomes" id="UP000244022">
    <property type="component" value="Unassembled WGS sequence"/>
</dbReference>
<dbReference type="RefSeq" id="WP_219907015.1">
    <property type="nucleotide sequence ID" value="NZ_PYGR01000115.1"/>
</dbReference>
<accession>A0A2T5D8V2</accession>
<dbReference type="InterPro" id="IPR027417">
    <property type="entry name" value="P-loop_NTPase"/>
</dbReference>
<evidence type="ECO:0000313" key="3">
    <source>
        <dbReference type="EMBL" id="PTO34035.1"/>
    </source>
</evidence>
<evidence type="ECO:0000256" key="1">
    <source>
        <dbReference type="SAM" id="Phobius"/>
    </source>
</evidence>
<keyword evidence="1" id="KW-0812">Transmembrane</keyword>
<feature type="transmembrane region" description="Helical" evidence="1">
    <location>
        <begin position="32"/>
        <end position="53"/>
    </location>
</feature>
<name>A0A2T5D8V2_ENTMU</name>
<dbReference type="InterPro" id="IPR011646">
    <property type="entry name" value="KAP_P-loop"/>
</dbReference>
<reference evidence="3 4" key="1">
    <citation type="submission" date="2018-03" db="EMBL/GenBank/DDBJ databases">
        <title>Draft genome sequences of four Enterococcus mundtii strains isolated from beef slaughterhouses in Kenya.</title>
        <authorList>
            <person name="Wambui J."/>
            <person name="Stevens M."/>
            <person name="Njage P."/>
            <person name="Stephan R."/>
            <person name="Tasara T."/>
        </authorList>
    </citation>
    <scope>NUCLEOTIDE SEQUENCE [LARGE SCALE GENOMIC DNA]</scope>
    <source>
        <strain evidence="3 4">H18-EM</strain>
    </source>
</reference>